<accession>A0A067SM11</accession>
<evidence type="ECO:0000313" key="3">
    <source>
        <dbReference type="Proteomes" id="UP000027222"/>
    </source>
</evidence>
<feature type="domain" description="BTB" evidence="1">
    <location>
        <begin position="19"/>
        <end position="122"/>
    </location>
</feature>
<evidence type="ECO:0000259" key="1">
    <source>
        <dbReference type="SMART" id="SM00225"/>
    </source>
</evidence>
<organism evidence="2 3">
    <name type="scientific">Galerina marginata (strain CBS 339.88)</name>
    <dbReference type="NCBI Taxonomy" id="685588"/>
    <lineage>
        <taxon>Eukaryota</taxon>
        <taxon>Fungi</taxon>
        <taxon>Dikarya</taxon>
        <taxon>Basidiomycota</taxon>
        <taxon>Agaricomycotina</taxon>
        <taxon>Agaricomycetes</taxon>
        <taxon>Agaricomycetidae</taxon>
        <taxon>Agaricales</taxon>
        <taxon>Agaricineae</taxon>
        <taxon>Strophariaceae</taxon>
        <taxon>Galerina</taxon>
    </lineage>
</organism>
<dbReference type="InterPro" id="IPR011333">
    <property type="entry name" value="SKP1/BTB/POZ_sf"/>
</dbReference>
<dbReference type="OrthoDB" id="3184970at2759"/>
<dbReference type="InterPro" id="IPR000210">
    <property type="entry name" value="BTB/POZ_dom"/>
</dbReference>
<dbReference type="AlphaFoldDB" id="A0A067SM11"/>
<proteinExistence type="predicted"/>
<reference evidence="3" key="1">
    <citation type="journal article" date="2014" name="Proc. Natl. Acad. Sci. U.S.A.">
        <title>Extensive sampling of basidiomycete genomes demonstrates inadequacy of the white-rot/brown-rot paradigm for wood decay fungi.</title>
        <authorList>
            <person name="Riley R."/>
            <person name="Salamov A.A."/>
            <person name="Brown D.W."/>
            <person name="Nagy L.G."/>
            <person name="Floudas D."/>
            <person name="Held B.W."/>
            <person name="Levasseur A."/>
            <person name="Lombard V."/>
            <person name="Morin E."/>
            <person name="Otillar R."/>
            <person name="Lindquist E.A."/>
            <person name="Sun H."/>
            <person name="LaButti K.M."/>
            <person name="Schmutz J."/>
            <person name="Jabbour D."/>
            <person name="Luo H."/>
            <person name="Baker S.E."/>
            <person name="Pisabarro A.G."/>
            <person name="Walton J.D."/>
            <person name="Blanchette R.A."/>
            <person name="Henrissat B."/>
            <person name="Martin F."/>
            <person name="Cullen D."/>
            <person name="Hibbett D.S."/>
            <person name="Grigoriev I.V."/>
        </authorList>
    </citation>
    <scope>NUCLEOTIDE SEQUENCE [LARGE SCALE GENOMIC DNA]</scope>
    <source>
        <strain evidence="3">CBS 339.88</strain>
    </source>
</reference>
<dbReference type="EMBL" id="KL142406">
    <property type="protein sequence ID" value="KDR68759.1"/>
    <property type="molecule type" value="Genomic_DNA"/>
</dbReference>
<dbReference type="HOGENOM" id="CLU_460071_0_0_1"/>
<dbReference type="SUPFAM" id="SSF54695">
    <property type="entry name" value="POZ domain"/>
    <property type="match status" value="1"/>
</dbReference>
<dbReference type="Gene3D" id="3.30.710.10">
    <property type="entry name" value="Potassium Channel Kv1.1, Chain A"/>
    <property type="match status" value="2"/>
</dbReference>
<dbReference type="SMART" id="SM00225">
    <property type="entry name" value="BTB"/>
    <property type="match status" value="2"/>
</dbReference>
<sequence length="593" mass="66306">MATDTSKTSTHEKFNADDADVTIQSSDGVQFRLHRKHLEAHTGAFPGADSAKLIVSDGRADVVHLTEPAEVLEILFEFVYPQRPPDLKDLEFKVLVPLAEAVEKYEVFAAMRMCEMRLRPFIQQGPLEILLHGLKHDYPQLINEAALQLSRSGKPLDDIVENLPSDAQMAWIRYHEAWRATFLMRSTSTGTVTDIPLCVKCKVTIMAWIRDKLEPTATIGDLKSRLRGGPPEEHCDAIYTCAAYPFNLECMGSNIIVGIRAVFDTIPPFTDFLADSRAAKMTDTTNKSSTHEKFNADDADVTIQSSDSVQFHLHRKHLEAHTGAFPGAEIEIESARLIISDLDGPVDSDSDLDVVHLTEPAEVLEILFEFVYPRRPPDLKDLEFGVLRPVAEAVEKYEAFGAMRICEVRLRNFIQEGPLEILLHGMKHDYPQLTNEAALQLSRSGKSLDDIVESLPADAQMAWIRYHEAWRATFAMRSTDTGTGAGAVKDVRLCIKCKGVTMAWIRDKLEPSATMDDLKSQICSRPPEEYYKAITACDPYAGNRTRGCLQMGVVRALKALFETNPPFTDFLKDSRAARNAAQEAREAALRDVR</sequence>
<dbReference type="Proteomes" id="UP000027222">
    <property type="component" value="Unassembled WGS sequence"/>
</dbReference>
<name>A0A067SM11_GALM3</name>
<feature type="domain" description="BTB" evidence="1">
    <location>
        <begin position="299"/>
        <end position="414"/>
    </location>
</feature>
<gene>
    <name evidence="2" type="ORF">GALMADRAFT_282919</name>
</gene>
<feature type="non-terminal residue" evidence="2">
    <location>
        <position position="1"/>
    </location>
</feature>
<evidence type="ECO:0000313" key="2">
    <source>
        <dbReference type="EMBL" id="KDR68759.1"/>
    </source>
</evidence>
<keyword evidence="3" id="KW-1185">Reference proteome</keyword>
<protein>
    <recommendedName>
        <fullName evidence="1">BTB domain-containing protein</fullName>
    </recommendedName>
</protein>